<evidence type="ECO:0000256" key="3">
    <source>
        <dbReference type="ARBA" id="ARBA00001954"/>
    </source>
</evidence>
<comment type="subcellular location">
    <subcellularLocation>
        <location evidence="4">Nucleus</location>
    </subcellularLocation>
</comment>
<evidence type="ECO:0000256" key="7">
    <source>
        <dbReference type="ARBA" id="ARBA00022723"/>
    </source>
</evidence>
<evidence type="ECO:0000259" key="16">
    <source>
        <dbReference type="SMART" id="SM01124"/>
    </source>
</evidence>
<evidence type="ECO:0000256" key="12">
    <source>
        <dbReference type="ARBA" id="ARBA00023242"/>
    </source>
</evidence>
<evidence type="ECO:0000256" key="8">
    <source>
        <dbReference type="ARBA" id="ARBA00022801"/>
    </source>
</evidence>
<comment type="similarity">
    <text evidence="5">Belongs to the lariat debranching enzyme family.</text>
</comment>
<dbReference type="GO" id="GO:0000398">
    <property type="term" value="P:mRNA splicing, via spliceosome"/>
    <property type="evidence" value="ECO:0007669"/>
    <property type="project" value="TreeGrafter"/>
</dbReference>
<sequence>MKYLTYFGYIETDFELENPTEEIKIKIVDNLSNKIVEFILPATVIEQIGVTEQHILFLDDARTGYIWLYKMNNESLFVLPLGLPSEAGRDIEKNLCLKPPIFLPVKNITIKINQLEANNYNNSSLNKFEFRFSHWDDYQKLGPKPPLSSPPARRLLACTSFGAFLVINYRCVGFSMCSVLRCLYKNESPLFYDKPVENDDQESYNTLIKKDPSSPYSFSKMPFHVRKLTAGNDHLALFNPLGHVYTLGNGTRGELGHGCVEQGQWIEPKIVSDLSDAGIHVTDLASSSWHTIALTDEGDIYGWGWNGFGQLGISPEECSIQPTPHPFDLPDILDEKVESINCIGNNSFVIFSNGKDFCFGEAAKSSKMDSKELEDVASTSETPKQDCEQDEQPEIKRSRQNRLLRVAVAGCSHGQMDIIYERLTNIEKQRNIKFDLLLCCGDFQSIRNHGDLHYFHAPPHHRKLGTFYKYYSGEKVAPILTLFIGGNHESSGYLAELPNGGWVAPNIWYMGYSSVVQFAGLRIAGLSGIFKSNDYNKGHFERPPFQEHGSVISAYHVRSIDVFRLKQLRDSKIDICLSHDWPAGITDFGDCDWLLSRKPYFAQDIQLNRLGNPATMNLLHELKPFHWFAAHLHVRFTAVVNHNKNDEEKKVQTYELKCSINSSNVTNFLALDKPMGNDNRRRFLEYIDIPISEDASLELCYDPIWLAILRTTDHLTKFTDRFISLPLEIPTKNSEEKAKERFDFRPTKEELDSVNTTFCGDFRIPLNFQRTAPPELEPFIGKGKPPYRQPSLYYRNPQSQQFCEKLGIQDLNHQFAQASINFLGIPYFLSGNTPINDEITTKTITESANNKNGKNPEEIDLEEDEFGHDDFIVDVKGSLKKSENEEK</sequence>
<evidence type="ECO:0000256" key="13">
    <source>
        <dbReference type="ARBA" id="ARBA00058627"/>
    </source>
</evidence>
<feature type="repeat" description="RCC1" evidence="14">
    <location>
        <begin position="242"/>
        <end position="297"/>
    </location>
</feature>
<dbReference type="GO" id="GO:0046872">
    <property type="term" value="F:metal ion binding"/>
    <property type="evidence" value="ECO:0007669"/>
    <property type="project" value="UniProtKB-KW"/>
</dbReference>
<dbReference type="GO" id="GO:0005634">
    <property type="term" value="C:nucleus"/>
    <property type="evidence" value="ECO:0007669"/>
    <property type="project" value="UniProtKB-SubCell"/>
</dbReference>
<evidence type="ECO:0000256" key="6">
    <source>
        <dbReference type="ARBA" id="ARBA00022664"/>
    </source>
</evidence>
<feature type="compositionally biased region" description="Basic and acidic residues" evidence="15">
    <location>
        <begin position="383"/>
        <end position="395"/>
    </location>
</feature>
<feature type="domain" description="Lariat debranching enzyme C-terminal" evidence="16">
    <location>
        <begin position="651"/>
        <end position="812"/>
    </location>
</feature>
<keyword evidence="11" id="KW-0464">Manganese</keyword>
<dbReference type="InterPro" id="IPR041816">
    <property type="entry name" value="Dbr1_N"/>
</dbReference>
<evidence type="ECO:0000256" key="11">
    <source>
        <dbReference type="ARBA" id="ARBA00023211"/>
    </source>
</evidence>
<dbReference type="Pfam" id="PF13540">
    <property type="entry name" value="RCC1_2"/>
    <property type="match status" value="1"/>
</dbReference>
<dbReference type="PANTHER" id="PTHR12849">
    <property type="entry name" value="RNA LARIAT DEBRANCHING ENZYME"/>
    <property type="match status" value="1"/>
</dbReference>
<comment type="function">
    <text evidence="13">Cleaves the 2'-5' phosphodiester linkage at the branch point of lariat intron pre-mRNAs after splicing and converts them into linear molecules that are subsequently degraded. It thereby facilitates ribonucleotide turnover.</text>
</comment>
<dbReference type="SUPFAM" id="SSF56300">
    <property type="entry name" value="Metallo-dependent phosphatases"/>
    <property type="match status" value="1"/>
</dbReference>
<dbReference type="Pfam" id="PF05011">
    <property type="entry name" value="DBR1"/>
    <property type="match status" value="1"/>
</dbReference>
<dbReference type="PRINTS" id="PR00633">
    <property type="entry name" value="RCCNDNSATION"/>
</dbReference>
<dbReference type="Gene3D" id="2.130.10.30">
    <property type="entry name" value="Regulator of chromosome condensation 1/beta-lactamase-inhibitor protein II"/>
    <property type="match status" value="1"/>
</dbReference>
<accession>A0A1I8BTT8</accession>
<dbReference type="InterPro" id="IPR000408">
    <property type="entry name" value="Reg_chr_condens"/>
</dbReference>
<evidence type="ECO:0000256" key="1">
    <source>
        <dbReference type="ARBA" id="ARBA00001936"/>
    </source>
</evidence>
<dbReference type="WBParaSite" id="MhA1_Contig590.frz3.gene18">
    <property type="protein sequence ID" value="MhA1_Contig590.frz3.gene18"/>
    <property type="gene ID" value="MhA1_Contig590.frz3.gene18"/>
</dbReference>
<dbReference type="AlphaFoldDB" id="A0A1I8BTT8"/>
<dbReference type="SUPFAM" id="SSF50985">
    <property type="entry name" value="RCC1/BLIP-II"/>
    <property type="match status" value="1"/>
</dbReference>
<comment type="cofactor">
    <cofactor evidence="3">
        <name>Fe(2+)</name>
        <dbReference type="ChEBI" id="CHEBI:29033"/>
    </cofactor>
</comment>
<comment type="cofactor">
    <cofactor evidence="2">
        <name>Zn(2+)</name>
        <dbReference type="ChEBI" id="CHEBI:29105"/>
    </cofactor>
</comment>
<keyword evidence="7" id="KW-0479">Metal-binding</keyword>
<dbReference type="InterPro" id="IPR007708">
    <property type="entry name" value="DBR1_C"/>
</dbReference>
<proteinExistence type="inferred from homology"/>
<keyword evidence="12" id="KW-0539">Nucleus</keyword>
<organism evidence="17 18">
    <name type="scientific">Meloidogyne hapla</name>
    <name type="common">Root-knot nematode worm</name>
    <dbReference type="NCBI Taxonomy" id="6305"/>
    <lineage>
        <taxon>Eukaryota</taxon>
        <taxon>Metazoa</taxon>
        <taxon>Ecdysozoa</taxon>
        <taxon>Nematoda</taxon>
        <taxon>Chromadorea</taxon>
        <taxon>Rhabditida</taxon>
        <taxon>Tylenchina</taxon>
        <taxon>Tylenchomorpha</taxon>
        <taxon>Tylenchoidea</taxon>
        <taxon>Meloidogynidae</taxon>
        <taxon>Meloidogyninae</taxon>
        <taxon>Meloidogyne</taxon>
    </lineage>
</organism>
<dbReference type="InterPro" id="IPR004843">
    <property type="entry name" value="Calcineurin-like_PHP"/>
</dbReference>
<dbReference type="InterPro" id="IPR009091">
    <property type="entry name" value="RCC1/BLIP-II"/>
</dbReference>
<keyword evidence="9" id="KW-0862">Zinc</keyword>
<dbReference type="CDD" id="cd00844">
    <property type="entry name" value="MPP_Dbr1_N"/>
    <property type="match status" value="1"/>
</dbReference>
<dbReference type="PROSITE" id="PS50012">
    <property type="entry name" value="RCC1_3"/>
    <property type="match status" value="2"/>
</dbReference>
<dbReference type="SMART" id="SM01124">
    <property type="entry name" value="DBR1"/>
    <property type="match status" value="1"/>
</dbReference>
<comment type="cofactor">
    <cofactor evidence="1">
        <name>Mn(2+)</name>
        <dbReference type="ChEBI" id="CHEBI:29035"/>
    </cofactor>
</comment>
<dbReference type="PANTHER" id="PTHR12849:SF0">
    <property type="entry name" value="LARIAT DEBRANCHING ENZYME"/>
    <property type="match status" value="1"/>
</dbReference>
<dbReference type="Pfam" id="PF00149">
    <property type="entry name" value="Metallophos"/>
    <property type="match status" value="1"/>
</dbReference>
<dbReference type="InterPro" id="IPR029052">
    <property type="entry name" value="Metallo-depent_PP-like"/>
</dbReference>
<evidence type="ECO:0000256" key="14">
    <source>
        <dbReference type="PROSITE-ProRule" id="PRU00235"/>
    </source>
</evidence>
<evidence type="ECO:0000256" key="10">
    <source>
        <dbReference type="ARBA" id="ARBA00023004"/>
    </source>
</evidence>
<protein>
    <submittedName>
        <fullName evidence="18">DBR1 domain-containing protein</fullName>
    </submittedName>
</protein>
<evidence type="ECO:0000313" key="17">
    <source>
        <dbReference type="Proteomes" id="UP000095281"/>
    </source>
</evidence>
<dbReference type="GO" id="GO:0008419">
    <property type="term" value="F:RNA lariat debranching enzyme activity"/>
    <property type="evidence" value="ECO:0007669"/>
    <property type="project" value="UniProtKB-ARBA"/>
</dbReference>
<feature type="repeat" description="RCC1" evidence="14">
    <location>
        <begin position="298"/>
        <end position="353"/>
    </location>
</feature>
<name>A0A1I8BTT8_MELHA</name>
<keyword evidence="6" id="KW-0507">mRNA processing</keyword>
<reference evidence="18" key="1">
    <citation type="submission" date="2016-11" db="UniProtKB">
        <authorList>
            <consortium name="WormBaseParasite"/>
        </authorList>
    </citation>
    <scope>IDENTIFICATION</scope>
</reference>
<evidence type="ECO:0000256" key="15">
    <source>
        <dbReference type="SAM" id="MobiDB-lite"/>
    </source>
</evidence>
<evidence type="ECO:0000256" key="5">
    <source>
        <dbReference type="ARBA" id="ARBA00006045"/>
    </source>
</evidence>
<evidence type="ECO:0000313" key="18">
    <source>
        <dbReference type="WBParaSite" id="MhA1_Contig590.frz3.gene18"/>
    </source>
</evidence>
<keyword evidence="8" id="KW-0378">Hydrolase</keyword>
<keyword evidence="10" id="KW-0408">Iron</keyword>
<evidence type="ECO:0000256" key="2">
    <source>
        <dbReference type="ARBA" id="ARBA00001947"/>
    </source>
</evidence>
<evidence type="ECO:0000256" key="4">
    <source>
        <dbReference type="ARBA" id="ARBA00004123"/>
    </source>
</evidence>
<dbReference type="Proteomes" id="UP000095281">
    <property type="component" value="Unplaced"/>
</dbReference>
<feature type="region of interest" description="Disordered" evidence="15">
    <location>
        <begin position="846"/>
        <end position="866"/>
    </location>
</feature>
<keyword evidence="17" id="KW-1185">Reference proteome</keyword>
<evidence type="ECO:0000256" key="9">
    <source>
        <dbReference type="ARBA" id="ARBA00022833"/>
    </source>
</evidence>
<dbReference type="FunFam" id="3.60.21.10:FF:000035">
    <property type="entry name" value="Lariat debranching enzyme"/>
    <property type="match status" value="1"/>
</dbReference>
<feature type="region of interest" description="Disordered" evidence="15">
    <location>
        <begin position="370"/>
        <end position="395"/>
    </location>
</feature>